<feature type="transmembrane region" description="Helical" evidence="1">
    <location>
        <begin position="279"/>
        <end position="303"/>
    </location>
</feature>
<sequence>MSPETRVARAGAEHTPRITSATIERYAPLGAYGVLLGSIVGATGTTWDVQWHNDVGPDTFFTLPHLFLYSGSAISGIASLAMVLMVTGAQRAGEQVPRWVGGVPIRVFGGSFTAPLGFLLSGCGAASFLLYGLLDLWWHTVYGFDAVLASPPHFALFVSGTVTDLGSIVTFAAARRFGWGTAGLMAQSSLVAAMTAVPFSALFLFKFDFNPISLGSAFIVPFVLLIVAGVVRSVAAPFGVAVIMGAVQAIFWWFSPWAAREYAAAVGLPLRDDLWGGAPAIPAMMPMFLLVFAALAAGLLHLAKDQAWQRRSMTIVGAILGSVAGMGYLLQGALVYRQGTETVGNYVTVGLAGLALGALAGFLAQRIALMLRVPGNNADQVEAAA</sequence>
<feature type="transmembrane region" description="Helical" evidence="1">
    <location>
        <begin position="238"/>
        <end position="259"/>
    </location>
</feature>
<feature type="transmembrane region" description="Helical" evidence="1">
    <location>
        <begin position="211"/>
        <end position="231"/>
    </location>
</feature>
<feature type="transmembrane region" description="Helical" evidence="1">
    <location>
        <begin position="26"/>
        <end position="47"/>
    </location>
</feature>
<feature type="transmembrane region" description="Helical" evidence="1">
    <location>
        <begin position="346"/>
        <end position="364"/>
    </location>
</feature>
<dbReference type="EMBL" id="LQYE01000009">
    <property type="protein sequence ID" value="OAT69101.1"/>
    <property type="molecule type" value="Genomic_DNA"/>
</dbReference>
<keyword evidence="1" id="KW-0812">Transmembrane</keyword>
<evidence type="ECO:0000256" key="1">
    <source>
        <dbReference type="SAM" id="Phobius"/>
    </source>
</evidence>
<comment type="caution">
    <text evidence="2">The sequence shown here is derived from an EMBL/GenBank/DDBJ whole genome shotgun (WGS) entry which is preliminary data.</text>
</comment>
<feature type="transmembrane region" description="Helical" evidence="1">
    <location>
        <begin position="315"/>
        <end position="334"/>
    </location>
</feature>
<gene>
    <name evidence="2" type="ORF">AWB85_22900</name>
</gene>
<dbReference type="RefSeq" id="WP_064629326.1">
    <property type="nucleotide sequence ID" value="NZ_LQYE01000009.1"/>
</dbReference>
<protein>
    <submittedName>
        <fullName evidence="2">Uncharacterized protein</fullName>
    </submittedName>
</protein>
<reference evidence="2 3" key="1">
    <citation type="submission" date="2016-01" db="EMBL/GenBank/DDBJ databases">
        <title>Mycobacterium immunogenum strain CD11_6 genome sequencing and assembly.</title>
        <authorList>
            <person name="Kaur G."/>
            <person name="Nair G.R."/>
            <person name="Mayilraj S."/>
        </authorList>
    </citation>
    <scope>NUCLEOTIDE SEQUENCE [LARGE SCALE GENOMIC DNA]</scope>
    <source>
        <strain evidence="2 3">CD11-6</strain>
    </source>
</reference>
<accession>A0A179VDL7</accession>
<keyword evidence="1" id="KW-1133">Transmembrane helix</keyword>
<keyword evidence="1" id="KW-0472">Membrane</keyword>
<proteinExistence type="predicted"/>
<evidence type="ECO:0000313" key="2">
    <source>
        <dbReference type="EMBL" id="OAT69101.1"/>
    </source>
</evidence>
<feature type="transmembrane region" description="Helical" evidence="1">
    <location>
        <begin position="67"/>
        <end position="86"/>
    </location>
</feature>
<feature type="transmembrane region" description="Helical" evidence="1">
    <location>
        <begin position="107"/>
        <end position="134"/>
    </location>
</feature>
<dbReference type="AlphaFoldDB" id="A0A179VDL7"/>
<organism evidence="2 3">
    <name type="scientific">Mycobacteroides immunogenum</name>
    <dbReference type="NCBI Taxonomy" id="83262"/>
    <lineage>
        <taxon>Bacteria</taxon>
        <taxon>Bacillati</taxon>
        <taxon>Actinomycetota</taxon>
        <taxon>Actinomycetes</taxon>
        <taxon>Mycobacteriales</taxon>
        <taxon>Mycobacteriaceae</taxon>
        <taxon>Mycobacteroides</taxon>
    </lineage>
</organism>
<feature type="transmembrane region" description="Helical" evidence="1">
    <location>
        <begin position="154"/>
        <end position="174"/>
    </location>
</feature>
<evidence type="ECO:0000313" key="3">
    <source>
        <dbReference type="Proteomes" id="UP000186919"/>
    </source>
</evidence>
<feature type="transmembrane region" description="Helical" evidence="1">
    <location>
        <begin position="186"/>
        <end position="205"/>
    </location>
</feature>
<name>A0A179VDL7_9MYCO</name>
<dbReference type="Proteomes" id="UP000186919">
    <property type="component" value="Unassembled WGS sequence"/>
</dbReference>